<comment type="caution">
    <text evidence="2">The sequence shown here is derived from an EMBL/GenBank/DDBJ whole genome shotgun (WGS) entry which is preliminary data.</text>
</comment>
<name>A0A080ZN04_PHYNI</name>
<protein>
    <recommendedName>
        <fullName evidence="4">BZIP domain-containing protein</fullName>
    </recommendedName>
</protein>
<feature type="compositionally biased region" description="Basic and acidic residues" evidence="1">
    <location>
        <begin position="96"/>
        <end position="105"/>
    </location>
</feature>
<organism evidence="2 3">
    <name type="scientific">Phytophthora nicotianae P1976</name>
    <dbReference type="NCBI Taxonomy" id="1317066"/>
    <lineage>
        <taxon>Eukaryota</taxon>
        <taxon>Sar</taxon>
        <taxon>Stramenopiles</taxon>
        <taxon>Oomycota</taxon>
        <taxon>Peronosporomycetes</taxon>
        <taxon>Peronosporales</taxon>
        <taxon>Peronosporaceae</taxon>
        <taxon>Phytophthora</taxon>
    </lineage>
</organism>
<evidence type="ECO:0000256" key="1">
    <source>
        <dbReference type="SAM" id="MobiDB-lite"/>
    </source>
</evidence>
<proteinExistence type="predicted"/>
<dbReference type="EMBL" id="ANJA01002793">
    <property type="protein sequence ID" value="ETO68015.1"/>
    <property type="molecule type" value="Genomic_DNA"/>
</dbReference>
<dbReference type="Proteomes" id="UP000028582">
    <property type="component" value="Unassembled WGS sequence"/>
</dbReference>
<feature type="region of interest" description="Disordered" evidence="1">
    <location>
        <begin position="65"/>
        <end position="125"/>
    </location>
</feature>
<evidence type="ECO:0000313" key="2">
    <source>
        <dbReference type="EMBL" id="ETO68015.1"/>
    </source>
</evidence>
<gene>
    <name evidence="2" type="ORF">F444_15116</name>
</gene>
<dbReference type="OrthoDB" id="127247at2759"/>
<dbReference type="AlphaFoldDB" id="A0A080ZN04"/>
<evidence type="ECO:0000313" key="3">
    <source>
        <dbReference type="Proteomes" id="UP000028582"/>
    </source>
</evidence>
<evidence type="ECO:0008006" key="4">
    <source>
        <dbReference type="Google" id="ProtNLM"/>
    </source>
</evidence>
<reference evidence="2 3" key="1">
    <citation type="submission" date="2013-11" db="EMBL/GenBank/DDBJ databases">
        <title>The Genome Sequence of Phytophthora parasitica P1976.</title>
        <authorList>
            <consortium name="The Broad Institute Genomics Platform"/>
            <person name="Russ C."/>
            <person name="Tyler B."/>
            <person name="Panabieres F."/>
            <person name="Shan W."/>
            <person name="Tripathy S."/>
            <person name="Grunwald N."/>
            <person name="Machado M."/>
            <person name="Johnson C.S."/>
            <person name="Walker B."/>
            <person name="Young S."/>
            <person name="Zeng Q."/>
            <person name="Gargeya S."/>
            <person name="Fitzgerald M."/>
            <person name="Haas B."/>
            <person name="Abouelleil A."/>
            <person name="Allen A.W."/>
            <person name="Alvarado L."/>
            <person name="Arachchi H.M."/>
            <person name="Berlin A.M."/>
            <person name="Chapman S.B."/>
            <person name="Gainer-Dewar J."/>
            <person name="Goldberg J."/>
            <person name="Griggs A."/>
            <person name="Gujja S."/>
            <person name="Hansen M."/>
            <person name="Howarth C."/>
            <person name="Imamovic A."/>
            <person name="Ireland A."/>
            <person name="Larimer J."/>
            <person name="McCowan C."/>
            <person name="Murphy C."/>
            <person name="Pearson M."/>
            <person name="Poon T.W."/>
            <person name="Priest M."/>
            <person name="Roberts A."/>
            <person name="Saif S."/>
            <person name="Shea T."/>
            <person name="Sisk P."/>
            <person name="Sykes S."/>
            <person name="Wortman J."/>
            <person name="Nusbaum C."/>
            <person name="Birren B."/>
        </authorList>
    </citation>
    <scope>NUCLEOTIDE SEQUENCE [LARGE SCALE GENOMIC DNA]</scope>
    <source>
        <strain evidence="2 3">P1976</strain>
    </source>
</reference>
<accession>A0A080ZN04</accession>
<sequence>MQAVDATGAFNRIGFASARQSHFRARKIEDTYVRKAVSSDTNILLVTPARNAAVDGLLSLTTGKRPRETSTFVPSKRQLPISPVGSEAQTPATDTESLKSEKEVPLDWTTTQKKHQQEHRTMQDDHDRTLEVENQQLRMQIESLQRRRRLGSYVRPARENLWNVALEYFRVFRNGLQCRSQSSRSQFELLRATMAPDMAFNTGQGPEAMIKSWKCISLWFQNVELELEGMERGPTGFLVASTTTRVTITERTLRNVFPHLWVQTGSYKELAEKLLGQRIVMRGSIQFEWNPAQRRVSSVIAQSDLLRPIHSLVGSLEAVTQVFEKAIISPNFQWRLSAN</sequence>